<evidence type="ECO:0000256" key="4">
    <source>
        <dbReference type="ARBA" id="ARBA00022490"/>
    </source>
</evidence>
<keyword evidence="6" id="KW-0808">Transferase</keyword>
<dbReference type="PANTHER" id="PTHR14614">
    <property type="entry name" value="HEPATOCELLULAR CARCINOMA-ASSOCIATED ANTIGEN"/>
    <property type="match status" value="1"/>
</dbReference>
<protein>
    <recommendedName>
        <fullName evidence="3">protein-histidine N-methyltransferase</fullName>
        <ecNumber evidence="3">2.1.1.85</ecNumber>
    </recommendedName>
</protein>
<comment type="similarity">
    <text evidence="9">Belongs to the methyltransferase superfamily. METTL18 family.</text>
</comment>
<name>A0A7I8VBL9_9ANNE</name>
<evidence type="ECO:0000256" key="7">
    <source>
        <dbReference type="ARBA" id="ARBA00022691"/>
    </source>
</evidence>
<dbReference type="OrthoDB" id="1723750at2759"/>
<proteinExistence type="inferred from homology"/>
<evidence type="ECO:0000256" key="1">
    <source>
        <dbReference type="ARBA" id="ARBA00004123"/>
    </source>
</evidence>
<sequence>MFSFNFNVDSSENCDKKDASIDTNEEKDTNDTTEEVIYGEVTFSTADCNNLIESCGIEETMITPDYKIYHIDLNVCEEKLKQSSDSKIKEALDKNSDVIPQVYEGGLKVWECSIDLCAYLKETNYELSNLNILELGCGIGLPGIYTLSRQPASVTFSDYNKEVLEFVTCPSVFFNSEDEDRPEVSFIYGDWSVIDRQLRHRFYDLILMSETIYDTTNYKILLKLLDLVLSDKGEVLLASKNHYFGVGGGTRLFEKAVENHGIFKHFLLKSYPEGLQREILKLARR</sequence>
<dbReference type="Pfam" id="PF10294">
    <property type="entry name" value="Methyltransf_16"/>
    <property type="match status" value="1"/>
</dbReference>
<comment type="subcellular location">
    <subcellularLocation>
        <location evidence="2">Cytoplasm</location>
    </subcellularLocation>
    <subcellularLocation>
        <location evidence="1">Nucleus</location>
    </subcellularLocation>
</comment>
<dbReference type="SUPFAM" id="SSF53335">
    <property type="entry name" value="S-adenosyl-L-methionine-dependent methyltransferases"/>
    <property type="match status" value="1"/>
</dbReference>
<keyword evidence="12" id="KW-1185">Reference proteome</keyword>
<evidence type="ECO:0000313" key="12">
    <source>
        <dbReference type="Proteomes" id="UP000549394"/>
    </source>
</evidence>
<dbReference type="EMBL" id="CAJFCJ010000003">
    <property type="protein sequence ID" value="CAD5113257.1"/>
    <property type="molecule type" value="Genomic_DNA"/>
</dbReference>
<dbReference type="EC" id="2.1.1.85" evidence="3"/>
<evidence type="ECO:0000256" key="3">
    <source>
        <dbReference type="ARBA" id="ARBA00012533"/>
    </source>
</evidence>
<dbReference type="AlphaFoldDB" id="A0A7I8VBL9"/>
<organism evidence="11 12">
    <name type="scientific">Dimorphilus gyrociliatus</name>
    <dbReference type="NCBI Taxonomy" id="2664684"/>
    <lineage>
        <taxon>Eukaryota</taxon>
        <taxon>Metazoa</taxon>
        <taxon>Spiralia</taxon>
        <taxon>Lophotrochozoa</taxon>
        <taxon>Annelida</taxon>
        <taxon>Polychaeta</taxon>
        <taxon>Polychaeta incertae sedis</taxon>
        <taxon>Dinophilidae</taxon>
        <taxon>Dimorphilus</taxon>
    </lineage>
</organism>
<evidence type="ECO:0000256" key="8">
    <source>
        <dbReference type="ARBA" id="ARBA00023242"/>
    </source>
</evidence>
<evidence type="ECO:0000256" key="2">
    <source>
        <dbReference type="ARBA" id="ARBA00004496"/>
    </source>
</evidence>
<dbReference type="GO" id="GO:0018064">
    <property type="term" value="F:protein-L-histidine N-tele-methyltransferase activity"/>
    <property type="evidence" value="ECO:0007669"/>
    <property type="project" value="UniProtKB-EC"/>
</dbReference>
<evidence type="ECO:0000256" key="9">
    <source>
        <dbReference type="ARBA" id="ARBA00038126"/>
    </source>
</evidence>
<comment type="caution">
    <text evidence="11">The sequence shown here is derived from an EMBL/GenBank/DDBJ whole genome shotgun (WGS) entry which is preliminary data.</text>
</comment>
<feature type="region of interest" description="Disordered" evidence="10">
    <location>
        <begin position="1"/>
        <end position="31"/>
    </location>
</feature>
<dbReference type="PANTHER" id="PTHR14614:SF39">
    <property type="entry name" value="HISTIDINE PROTEIN METHYLTRANSFERASE 1 HOMOLOG"/>
    <property type="match status" value="1"/>
</dbReference>
<dbReference type="Gene3D" id="3.40.50.150">
    <property type="entry name" value="Vaccinia Virus protein VP39"/>
    <property type="match status" value="1"/>
</dbReference>
<dbReference type="GO" id="GO:0032259">
    <property type="term" value="P:methylation"/>
    <property type="evidence" value="ECO:0007669"/>
    <property type="project" value="UniProtKB-KW"/>
</dbReference>
<evidence type="ECO:0000256" key="6">
    <source>
        <dbReference type="ARBA" id="ARBA00022679"/>
    </source>
</evidence>
<evidence type="ECO:0000256" key="10">
    <source>
        <dbReference type="SAM" id="MobiDB-lite"/>
    </source>
</evidence>
<dbReference type="InterPro" id="IPR019410">
    <property type="entry name" value="Methyltransf_16"/>
</dbReference>
<keyword evidence="8" id="KW-0539">Nucleus</keyword>
<reference evidence="11 12" key="1">
    <citation type="submission" date="2020-08" db="EMBL/GenBank/DDBJ databases">
        <authorList>
            <person name="Hejnol A."/>
        </authorList>
    </citation>
    <scope>NUCLEOTIDE SEQUENCE [LARGE SCALE GENOMIC DNA]</scope>
</reference>
<feature type="compositionally biased region" description="Basic and acidic residues" evidence="10">
    <location>
        <begin position="13"/>
        <end position="30"/>
    </location>
</feature>
<dbReference type="GO" id="GO:0005737">
    <property type="term" value="C:cytoplasm"/>
    <property type="evidence" value="ECO:0007669"/>
    <property type="project" value="UniProtKB-SubCell"/>
</dbReference>
<dbReference type="GO" id="GO:0005634">
    <property type="term" value="C:nucleus"/>
    <property type="evidence" value="ECO:0007669"/>
    <property type="project" value="UniProtKB-SubCell"/>
</dbReference>
<keyword evidence="4" id="KW-0963">Cytoplasm</keyword>
<dbReference type="InterPro" id="IPR029063">
    <property type="entry name" value="SAM-dependent_MTases_sf"/>
</dbReference>
<keyword evidence="5" id="KW-0489">Methyltransferase</keyword>
<keyword evidence="7" id="KW-0949">S-adenosyl-L-methionine</keyword>
<dbReference type="Proteomes" id="UP000549394">
    <property type="component" value="Unassembled WGS sequence"/>
</dbReference>
<evidence type="ECO:0000256" key="5">
    <source>
        <dbReference type="ARBA" id="ARBA00022603"/>
    </source>
</evidence>
<feature type="compositionally biased region" description="Polar residues" evidence="10">
    <location>
        <begin position="1"/>
        <end position="11"/>
    </location>
</feature>
<evidence type="ECO:0000313" key="11">
    <source>
        <dbReference type="EMBL" id="CAD5113257.1"/>
    </source>
</evidence>
<gene>
    <name evidence="11" type="ORF">DGYR_LOCUS2284</name>
</gene>
<accession>A0A7I8VBL9</accession>